<sequence length="91" mass="9917">MSNVPGMEDSPITLIGNRISHAEEDGQAVLRSLHGDIMWHSRTPSTDRRWTHGPSCSFTPSCMLSTFQVLTHTCATSSRDVGSGSQHPDHA</sequence>
<accession>A0AAF0URF0</accession>
<protein>
    <submittedName>
        <fullName evidence="1">Uncharacterized protein</fullName>
    </submittedName>
</protein>
<reference evidence="1" key="1">
    <citation type="submission" date="2023-08" db="EMBL/GenBank/DDBJ databases">
        <title>A de novo genome assembly of Solanum verrucosum Schlechtendal, a Mexican diploid species geographically isolated from the other diploid A-genome species in potato relatives.</title>
        <authorList>
            <person name="Hosaka K."/>
        </authorList>
    </citation>
    <scope>NUCLEOTIDE SEQUENCE</scope>
    <source>
        <tissue evidence="1">Young leaves</tissue>
    </source>
</reference>
<keyword evidence="2" id="KW-1185">Reference proteome</keyword>
<dbReference type="Proteomes" id="UP001234989">
    <property type="component" value="Chromosome 10"/>
</dbReference>
<evidence type="ECO:0000313" key="2">
    <source>
        <dbReference type="Proteomes" id="UP001234989"/>
    </source>
</evidence>
<proteinExistence type="predicted"/>
<organism evidence="1 2">
    <name type="scientific">Solanum verrucosum</name>
    <dbReference type="NCBI Taxonomy" id="315347"/>
    <lineage>
        <taxon>Eukaryota</taxon>
        <taxon>Viridiplantae</taxon>
        <taxon>Streptophyta</taxon>
        <taxon>Embryophyta</taxon>
        <taxon>Tracheophyta</taxon>
        <taxon>Spermatophyta</taxon>
        <taxon>Magnoliopsida</taxon>
        <taxon>eudicotyledons</taxon>
        <taxon>Gunneridae</taxon>
        <taxon>Pentapetalae</taxon>
        <taxon>asterids</taxon>
        <taxon>lamiids</taxon>
        <taxon>Solanales</taxon>
        <taxon>Solanaceae</taxon>
        <taxon>Solanoideae</taxon>
        <taxon>Solaneae</taxon>
        <taxon>Solanum</taxon>
    </lineage>
</organism>
<dbReference type="EMBL" id="CP133621">
    <property type="protein sequence ID" value="WMV50967.1"/>
    <property type="molecule type" value="Genomic_DNA"/>
</dbReference>
<gene>
    <name evidence="1" type="ORF">MTR67_044352</name>
</gene>
<dbReference type="AlphaFoldDB" id="A0AAF0URF0"/>
<name>A0AAF0URF0_SOLVR</name>
<evidence type="ECO:0000313" key="1">
    <source>
        <dbReference type="EMBL" id="WMV50967.1"/>
    </source>
</evidence>